<feature type="compositionally biased region" description="Gly residues" evidence="1">
    <location>
        <begin position="245"/>
        <end position="260"/>
    </location>
</feature>
<reference evidence="3 4" key="1">
    <citation type="submission" date="2020-07" db="EMBL/GenBank/DDBJ databases">
        <title>Sequencing the genomes of 1000 actinobacteria strains.</title>
        <authorList>
            <person name="Klenk H.-P."/>
        </authorList>
    </citation>
    <scope>NUCLEOTIDE SEQUENCE [LARGE SCALE GENOMIC DNA]</scope>
    <source>
        <strain evidence="3 4">DSM 104001</strain>
    </source>
</reference>
<evidence type="ECO:0000256" key="1">
    <source>
        <dbReference type="SAM" id="MobiDB-lite"/>
    </source>
</evidence>
<dbReference type="Proteomes" id="UP000541969">
    <property type="component" value="Unassembled WGS sequence"/>
</dbReference>
<feature type="transmembrane region" description="Helical" evidence="2">
    <location>
        <begin position="6"/>
        <end position="23"/>
    </location>
</feature>
<feature type="transmembrane region" description="Helical" evidence="2">
    <location>
        <begin position="56"/>
        <end position="81"/>
    </location>
</feature>
<protein>
    <recommendedName>
        <fullName evidence="5">H+/gluconate symporter</fullName>
    </recommendedName>
</protein>
<evidence type="ECO:0000313" key="3">
    <source>
        <dbReference type="EMBL" id="NYJ04076.1"/>
    </source>
</evidence>
<dbReference type="AlphaFoldDB" id="A0A853CAM2"/>
<keyword evidence="2" id="KW-1133">Transmembrane helix</keyword>
<keyword evidence="2" id="KW-0472">Membrane</keyword>
<feature type="transmembrane region" description="Helical" evidence="2">
    <location>
        <begin position="516"/>
        <end position="536"/>
    </location>
</feature>
<proteinExistence type="predicted"/>
<dbReference type="RefSeq" id="WP_179714841.1">
    <property type="nucleotide sequence ID" value="NZ_JACBZT010000001.1"/>
</dbReference>
<feature type="transmembrane region" description="Helical" evidence="2">
    <location>
        <begin position="458"/>
        <end position="478"/>
    </location>
</feature>
<feature type="transmembrane region" description="Helical" evidence="2">
    <location>
        <begin position="102"/>
        <end position="120"/>
    </location>
</feature>
<feature type="transmembrane region" description="Helical" evidence="2">
    <location>
        <begin position="370"/>
        <end position="389"/>
    </location>
</feature>
<feature type="transmembrane region" description="Helical" evidence="2">
    <location>
        <begin position="337"/>
        <end position="358"/>
    </location>
</feature>
<comment type="caution">
    <text evidence="3">The sequence shown here is derived from an EMBL/GenBank/DDBJ whole genome shotgun (WGS) entry which is preliminary data.</text>
</comment>
<keyword evidence="2" id="KW-0812">Transmembrane</keyword>
<name>A0A853CAM2_9ACTN</name>
<gene>
    <name evidence="3" type="ORF">GGQ55_000354</name>
</gene>
<keyword evidence="4" id="KW-1185">Reference proteome</keyword>
<feature type="region of interest" description="Disordered" evidence="1">
    <location>
        <begin position="242"/>
        <end position="261"/>
    </location>
</feature>
<dbReference type="EMBL" id="JACBZT010000001">
    <property type="protein sequence ID" value="NYJ04076.1"/>
    <property type="molecule type" value="Genomic_DNA"/>
</dbReference>
<accession>A0A853CAM2</accession>
<organism evidence="3 4">
    <name type="scientific">Petropleomorpha daqingensis</name>
    <dbReference type="NCBI Taxonomy" id="2026353"/>
    <lineage>
        <taxon>Bacteria</taxon>
        <taxon>Bacillati</taxon>
        <taxon>Actinomycetota</taxon>
        <taxon>Actinomycetes</taxon>
        <taxon>Geodermatophilales</taxon>
        <taxon>Geodermatophilaceae</taxon>
        <taxon>Petropleomorpha</taxon>
    </lineage>
</organism>
<evidence type="ECO:0000313" key="4">
    <source>
        <dbReference type="Proteomes" id="UP000541969"/>
    </source>
</evidence>
<feature type="transmembrane region" description="Helical" evidence="2">
    <location>
        <begin position="401"/>
        <end position="425"/>
    </location>
</feature>
<feature type="transmembrane region" description="Helical" evidence="2">
    <location>
        <begin position="187"/>
        <end position="205"/>
    </location>
</feature>
<feature type="transmembrane region" description="Helical" evidence="2">
    <location>
        <begin position="28"/>
        <end position="50"/>
    </location>
</feature>
<evidence type="ECO:0008006" key="5">
    <source>
        <dbReference type="Google" id="ProtNLM"/>
    </source>
</evidence>
<feature type="transmembrane region" description="Helical" evidence="2">
    <location>
        <begin position="548"/>
        <end position="566"/>
    </location>
</feature>
<sequence length="567" mass="57946">MHLTAAHWVFLAGVIVILATMIMRKNIVVPAVVATFLTALVYTGSLATGLSSVFNASLVAATSLFSIFLIIAMVTAMLRSLEGLGADRRMVAPFRKVMRNGHLAFWTLVIVTYFISLFFWPTPAVPLIGAVLVPVAIRAGLRPLAVGFTVAIAGQGMALSSDYVIRVAPGLSATAASTDPNVVADRAFVLSLIVGGIALAIGYAMELRKMRRPSDEWLEDWETAADRGTAVADAEEIIDEDPLAGGSGVAASSGGGGGSGRVTVPVGPGGGGGSPVATEERQLVTTGGRLLPPDEEVERAEHIVGHGVALRGTPAGSPVAAEEHTITVADKPGASKFFAVFVPLAYLALIVYLIVASVSDSVPDLQGGDAAALVGGIALLTMFGASFARDRSSFLETSAEHIVDGLVFAFKAMGVVLPIAGFFFLGNGDFSAQIMSLGEGAKGPAFLYDLVVAGQNQLPANGLITAFGILIVGMVAGLEGSGFSGLPLTGSLAGSLSHGAGVSSPTLAAIGQMGNIWSGGGTLVAWSSLLAVAGFVRVPAVELARKCFLPVVAGLVICTVFAVVVFG</sequence>
<evidence type="ECO:0000256" key="2">
    <source>
        <dbReference type="SAM" id="Phobius"/>
    </source>
</evidence>